<name>A0AAV2IBZ5_LYMST</name>
<organism evidence="3 4">
    <name type="scientific">Lymnaea stagnalis</name>
    <name type="common">Great pond snail</name>
    <name type="synonym">Helix stagnalis</name>
    <dbReference type="NCBI Taxonomy" id="6523"/>
    <lineage>
        <taxon>Eukaryota</taxon>
        <taxon>Metazoa</taxon>
        <taxon>Spiralia</taxon>
        <taxon>Lophotrochozoa</taxon>
        <taxon>Mollusca</taxon>
        <taxon>Gastropoda</taxon>
        <taxon>Heterobranchia</taxon>
        <taxon>Euthyneura</taxon>
        <taxon>Panpulmonata</taxon>
        <taxon>Hygrophila</taxon>
        <taxon>Lymnaeoidea</taxon>
        <taxon>Lymnaeidae</taxon>
        <taxon>Lymnaea</taxon>
    </lineage>
</organism>
<dbReference type="PANTHER" id="PTHR46229">
    <property type="entry name" value="BOLA TRANSCRIPTION REGULATOR"/>
    <property type="match status" value="1"/>
</dbReference>
<accession>A0AAV2IBZ5</accession>
<dbReference type="Pfam" id="PF01722">
    <property type="entry name" value="BolA"/>
    <property type="match status" value="1"/>
</dbReference>
<dbReference type="InterPro" id="IPR002634">
    <property type="entry name" value="BolA"/>
</dbReference>
<evidence type="ECO:0000313" key="3">
    <source>
        <dbReference type="EMBL" id="CAL1543155.1"/>
    </source>
</evidence>
<comment type="similarity">
    <text evidence="1 2">Belongs to the BolA/IbaG family.</text>
</comment>
<dbReference type="Proteomes" id="UP001497497">
    <property type="component" value="Unassembled WGS sequence"/>
</dbReference>
<comment type="caution">
    <text evidence="3">The sequence shown here is derived from an EMBL/GenBank/DDBJ whole genome shotgun (WGS) entry which is preliminary data.</text>
</comment>
<dbReference type="PANTHER" id="PTHR46229:SF2">
    <property type="entry name" value="BOLA-LIKE PROTEIN 1"/>
    <property type="match status" value="1"/>
</dbReference>
<dbReference type="EMBL" id="CAXITT010000528">
    <property type="protein sequence ID" value="CAL1543155.1"/>
    <property type="molecule type" value="Genomic_DNA"/>
</dbReference>
<evidence type="ECO:0000256" key="1">
    <source>
        <dbReference type="ARBA" id="ARBA00005578"/>
    </source>
</evidence>
<dbReference type="InterPro" id="IPR050961">
    <property type="entry name" value="BolA/IbaG_stress_morph_reg"/>
</dbReference>
<dbReference type="AlphaFoldDB" id="A0AAV2IBZ5"/>
<evidence type="ECO:0000256" key="2">
    <source>
        <dbReference type="RuleBase" id="RU003860"/>
    </source>
</evidence>
<evidence type="ECO:0000313" key="4">
    <source>
        <dbReference type="Proteomes" id="UP001497497"/>
    </source>
</evidence>
<gene>
    <name evidence="3" type="ORF">GSLYS_00016689001</name>
</gene>
<dbReference type="GO" id="GO:0005739">
    <property type="term" value="C:mitochondrion"/>
    <property type="evidence" value="ECO:0007669"/>
    <property type="project" value="TreeGrafter"/>
</dbReference>
<dbReference type="Gene3D" id="3.30.300.90">
    <property type="entry name" value="BolA-like"/>
    <property type="match status" value="1"/>
</dbReference>
<dbReference type="GO" id="GO:1990229">
    <property type="term" value="C:iron-sulfur cluster assembly complex"/>
    <property type="evidence" value="ECO:0007669"/>
    <property type="project" value="UniProtKB-ARBA"/>
</dbReference>
<reference evidence="3 4" key="1">
    <citation type="submission" date="2024-04" db="EMBL/GenBank/DDBJ databases">
        <authorList>
            <consortium name="Genoscope - CEA"/>
            <person name="William W."/>
        </authorList>
    </citation>
    <scope>NUCLEOTIDE SEQUENCE [LARGE SCALE GENOMIC DNA]</scope>
</reference>
<protein>
    <submittedName>
        <fullName evidence="3">Uncharacterized protein</fullName>
    </submittedName>
</protein>
<proteinExistence type="inferred from homology"/>
<sequence length="148" mass="16468">MAGSLKRFIGILSHQVYTQDFSKSSLYCKLVNRQAGFVTAAMGDDKPVENIIRKKLTEALKPEYLDVINESYMHNVPKGTESHFKVVIVSSAFENVKRIEKHQLVHKAIQEEIDNSIHALSIVAKTPKEWDTSQDIGKSPACRGGAGL</sequence>
<dbReference type="InterPro" id="IPR036065">
    <property type="entry name" value="BolA-like_sf"/>
</dbReference>
<dbReference type="SUPFAM" id="SSF82657">
    <property type="entry name" value="BolA-like"/>
    <property type="match status" value="1"/>
</dbReference>
<keyword evidence="4" id="KW-1185">Reference proteome</keyword>
<dbReference type="FunFam" id="3.30.300.90:FF:000001">
    <property type="entry name" value="Transcriptional regulator BolA"/>
    <property type="match status" value="1"/>
</dbReference>